<comment type="caution">
    <text evidence="1">The sequence shown here is derived from an EMBL/GenBank/DDBJ whole genome shotgun (WGS) entry which is preliminary data.</text>
</comment>
<dbReference type="Proteomes" id="UP000198868">
    <property type="component" value="Unassembled WGS sequence"/>
</dbReference>
<evidence type="ECO:0000313" key="2">
    <source>
        <dbReference type="Proteomes" id="UP000198868"/>
    </source>
</evidence>
<dbReference type="AlphaFoldDB" id="A0AAN2QWC9"/>
<dbReference type="EMBL" id="FBTU01000022">
    <property type="protein sequence ID" value="CUW15730.1"/>
    <property type="molecule type" value="Genomic_DNA"/>
</dbReference>
<organism evidence="1 2">
    <name type="scientific">Leuconostoc inhae</name>
    <dbReference type="NCBI Taxonomy" id="178001"/>
    <lineage>
        <taxon>Bacteria</taxon>
        <taxon>Bacillati</taxon>
        <taxon>Bacillota</taxon>
        <taxon>Bacilli</taxon>
        <taxon>Lactobacillales</taxon>
        <taxon>Lactobacillaceae</taxon>
        <taxon>Leuconostoc</taxon>
    </lineage>
</organism>
<accession>A0AAN2QWC9</accession>
<protein>
    <submittedName>
        <fullName evidence="1">Uncharacterized protein</fullName>
    </submittedName>
</protein>
<sequence>MTGVNSVIIFYQSVSRDPTHAIPLSKIFLKKPRTHIVRGFFVKEYYIMFITVQLFQLIY</sequence>
<name>A0AAN2QWC9_9LACO</name>
<reference evidence="1 2" key="1">
    <citation type="submission" date="2015-12" db="EMBL/GenBank/DDBJ databases">
        <authorList>
            <person name="Andreevskaya M."/>
        </authorList>
    </citation>
    <scope>NUCLEOTIDE SEQUENCE [LARGE SCALE GENOMIC DNA]</scope>
    <source>
        <strain evidence="1 2">PL111</strain>
    </source>
</reference>
<proteinExistence type="predicted"/>
<evidence type="ECO:0000313" key="1">
    <source>
        <dbReference type="EMBL" id="CUW15730.1"/>
    </source>
</evidence>
<gene>
    <name evidence="1" type="ORF">PL111_1738</name>
</gene>